<gene>
    <name evidence="1" type="ORF">FPE_LOCUS30057</name>
</gene>
<proteinExistence type="predicted"/>
<keyword evidence="2" id="KW-1185">Reference proteome</keyword>
<dbReference type="Proteomes" id="UP000834106">
    <property type="component" value="Chromosome 19"/>
</dbReference>
<name>A0AAD2A6U9_9LAMI</name>
<accession>A0AAD2A6U9</accession>
<reference evidence="1" key="1">
    <citation type="submission" date="2023-05" db="EMBL/GenBank/DDBJ databases">
        <authorList>
            <person name="Huff M."/>
        </authorList>
    </citation>
    <scope>NUCLEOTIDE SEQUENCE</scope>
</reference>
<dbReference type="PANTHER" id="PTHR45081">
    <property type="entry name" value="EF HAND FAMILY PROTEIN, PUTATIVE, EXPRESSED-RELATED"/>
    <property type="match status" value="1"/>
</dbReference>
<evidence type="ECO:0000313" key="2">
    <source>
        <dbReference type="Proteomes" id="UP000834106"/>
    </source>
</evidence>
<evidence type="ECO:0000313" key="1">
    <source>
        <dbReference type="EMBL" id="CAI9782627.1"/>
    </source>
</evidence>
<organism evidence="1 2">
    <name type="scientific">Fraxinus pennsylvanica</name>
    <dbReference type="NCBI Taxonomy" id="56036"/>
    <lineage>
        <taxon>Eukaryota</taxon>
        <taxon>Viridiplantae</taxon>
        <taxon>Streptophyta</taxon>
        <taxon>Embryophyta</taxon>
        <taxon>Tracheophyta</taxon>
        <taxon>Spermatophyta</taxon>
        <taxon>Magnoliopsida</taxon>
        <taxon>eudicotyledons</taxon>
        <taxon>Gunneridae</taxon>
        <taxon>Pentapetalae</taxon>
        <taxon>asterids</taxon>
        <taxon>lamiids</taxon>
        <taxon>Lamiales</taxon>
        <taxon>Oleaceae</taxon>
        <taxon>Oleeae</taxon>
        <taxon>Fraxinus</taxon>
    </lineage>
</organism>
<dbReference type="EMBL" id="OU503054">
    <property type="protein sequence ID" value="CAI9782627.1"/>
    <property type="molecule type" value="Genomic_DNA"/>
</dbReference>
<dbReference type="InterPro" id="IPR011990">
    <property type="entry name" value="TPR-like_helical_dom_sf"/>
</dbReference>
<protein>
    <submittedName>
        <fullName evidence="1">Uncharacterized protein</fullName>
    </submittedName>
</protein>
<dbReference type="PANTHER" id="PTHR45081:SF1">
    <property type="entry name" value="EF HAND FAMILY PROTEIN, PUTATIVE, EXPRESSED-RELATED"/>
    <property type="match status" value="1"/>
</dbReference>
<dbReference type="Gene3D" id="1.25.40.10">
    <property type="entry name" value="Tetratricopeptide repeat domain"/>
    <property type="match status" value="1"/>
</dbReference>
<dbReference type="GO" id="GO:0005886">
    <property type="term" value="C:plasma membrane"/>
    <property type="evidence" value="ECO:0007669"/>
    <property type="project" value="TreeGrafter"/>
</dbReference>
<dbReference type="SUPFAM" id="SSF48452">
    <property type="entry name" value="TPR-like"/>
    <property type="match status" value="1"/>
</dbReference>
<sequence>MEIMEKNVVWEELRHDYAVFMKELGVLRSIAHGTSQGTYFLLKEALVSFKRACELQSLDVSPHFSTGKCLVLKLLGSALFDVGEYEAAIKALDEAIFYMKNGYADEQCDLASALQAVGDDDNAIRSCLGACLLDFCIIEDEVQRPMLTECVTCGAHL</sequence>
<dbReference type="AlphaFoldDB" id="A0AAD2A6U9"/>